<dbReference type="Gene3D" id="3.40.50.1240">
    <property type="entry name" value="Phosphoglycerate mutase-like"/>
    <property type="match status" value="1"/>
</dbReference>
<evidence type="ECO:0000256" key="2">
    <source>
        <dbReference type="ARBA" id="ARBA00023235"/>
    </source>
</evidence>
<dbReference type="InterPro" id="IPR029033">
    <property type="entry name" value="His_PPase_superfam"/>
</dbReference>
<accession>A0ABU2HYF5</accession>
<keyword evidence="5" id="KW-1185">Reference proteome</keyword>
<dbReference type="SMART" id="SM00855">
    <property type="entry name" value="PGAM"/>
    <property type="match status" value="1"/>
</dbReference>
<gene>
    <name evidence="4" type="ORF">RGQ15_21305</name>
</gene>
<dbReference type="EMBL" id="JAVQLW010000005">
    <property type="protein sequence ID" value="MDS9470093.1"/>
    <property type="molecule type" value="Genomic_DNA"/>
</dbReference>
<reference evidence="5" key="1">
    <citation type="submission" date="2023-07" db="EMBL/GenBank/DDBJ databases">
        <title>Paracoccus sp. MBLB3053 whole genome sequence.</title>
        <authorList>
            <person name="Hwang C.Y."/>
            <person name="Cho E.-S."/>
            <person name="Seo M.-J."/>
        </authorList>
    </citation>
    <scope>NUCLEOTIDE SEQUENCE [LARGE SCALE GENOMIC DNA]</scope>
    <source>
        <strain evidence="5">MBLB3053</strain>
    </source>
</reference>
<comment type="caution">
    <text evidence="4">The sequence shown here is derived from an EMBL/GenBank/DDBJ whole genome shotgun (WGS) entry which is preliminary data.</text>
</comment>
<evidence type="ECO:0000256" key="1">
    <source>
        <dbReference type="ARBA" id="ARBA00023152"/>
    </source>
</evidence>
<dbReference type="PANTHER" id="PTHR48100">
    <property type="entry name" value="BROAD-SPECIFICITY PHOSPHATASE YOR283W-RELATED"/>
    <property type="match status" value="1"/>
</dbReference>
<keyword evidence="2" id="KW-0413">Isomerase</keyword>
<dbReference type="Pfam" id="PF00300">
    <property type="entry name" value="His_Phos_1"/>
    <property type="match status" value="1"/>
</dbReference>
<organism evidence="4 5">
    <name type="scientific">Paracoccus aurantius</name>
    <dbReference type="NCBI Taxonomy" id="3073814"/>
    <lineage>
        <taxon>Bacteria</taxon>
        <taxon>Pseudomonadati</taxon>
        <taxon>Pseudomonadota</taxon>
        <taxon>Alphaproteobacteria</taxon>
        <taxon>Rhodobacterales</taxon>
        <taxon>Paracoccaceae</taxon>
        <taxon>Paracoccus</taxon>
    </lineage>
</organism>
<sequence>MIYLLRHGQTEFNLQGRYQGWSDSPLTAEGRRQALACGKLLERHDKPRMLWVSPLPRARETARLIAQVIPGISIREDDRLREVSLGEWEGKTRAEIAVESPSLRKLHPGGRWVFHAPAGESQEAVLGRIGSVLADAAREPTVALVSHGLVGRMMRGLHAGLPLTEALRLEAPQDAIFRLLPDGRIDRLSVREAEPPPGELPVLPLEEDAGTLPSLFDRPKDLGQLRATGQATGHEGAVENRERSASQGEGKG</sequence>
<dbReference type="Proteomes" id="UP001269144">
    <property type="component" value="Unassembled WGS sequence"/>
</dbReference>
<dbReference type="GO" id="GO:0016787">
    <property type="term" value="F:hydrolase activity"/>
    <property type="evidence" value="ECO:0007669"/>
    <property type="project" value="UniProtKB-KW"/>
</dbReference>
<dbReference type="PROSITE" id="PS00175">
    <property type="entry name" value="PG_MUTASE"/>
    <property type="match status" value="1"/>
</dbReference>
<dbReference type="EC" id="3.1.3.-" evidence="4"/>
<evidence type="ECO:0000313" key="4">
    <source>
        <dbReference type="EMBL" id="MDS9470093.1"/>
    </source>
</evidence>
<name>A0ABU2HYF5_9RHOB</name>
<dbReference type="SUPFAM" id="SSF53254">
    <property type="entry name" value="Phosphoglycerate mutase-like"/>
    <property type="match status" value="1"/>
</dbReference>
<feature type="compositionally biased region" description="Basic and acidic residues" evidence="3">
    <location>
        <begin position="236"/>
        <end position="252"/>
    </location>
</feature>
<feature type="region of interest" description="Disordered" evidence="3">
    <location>
        <begin position="192"/>
        <end position="252"/>
    </location>
</feature>
<dbReference type="InterPro" id="IPR050275">
    <property type="entry name" value="PGM_Phosphatase"/>
</dbReference>
<proteinExistence type="predicted"/>
<dbReference type="InterPro" id="IPR001345">
    <property type="entry name" value="PG/BPGM_mutase_AS"/>
</dbReference>
<dbReference type="InterPro" id="IPR013078">
    <property type="entry name" value="His_Pase_superF_clade-1"/>
</dbReference>
<evidence type="ECO:0000313" key="5">
    <source>
        <dbReference type="Proteomes" id="UP001269144"/>
    </source>
</evidence>
<keyword evidence="4" id="KW-0378">Hydrolase</keyword>
<dbReference type="PANTHER" id="PTHR48100:SF1">
    <property type="entry name" value="HISTIDINE PHOSPHATASE FAMILY PROTEIN-RELATED"/>
    <property type="match status" value="1"/>
</dbReference>
<dbReference type="CDD" id="cd07067">
    <property type="entry name" value="HP_PGM_like"/>
    <property type="match status" value="1"/>
</dbReference>
<keyword evidence="1" id="KW-0324">Glycolysis</keyword>
<protein>
    <submittedName>
        <fullName evidence="4">Histidine phosphatase family protein</fullName>
        <ecNumber evidence="4">3.1.3.-</ecNumber>
    </submittedName>
</protein>
<evidence type="ECO:0000256" key="3">
    <source>
        <dbReference type="SAM" id="MobiDB-lite"/>
    </source>
</evidence>